<evidence type="ECO:0000313" key="3">
    <source>
        <dbReference type="Proteomes" id="UP000007364"/>
    </source>
</evidence>
<dbReference type="Proteomes" id="UP000007364">
    <property type="component" value="Unassembled WGS sequence"/>
</dbReference>
<keyword evidence="3" id="KW-1185">Reference proteome</keyword>
<name>K2PZF4_9FLAO</name>
<dbReference type="eggNOG" id="COG3579">
    <property type="taxonomic scope" value="Bacteria"/>
</dbReference>
<dbReference type="AlphaFoldDB" id="K2PZF4"/>
<dbReference type="InterPro" id="IPR000668">
    <property type="entry name" value="Peptidase_C1A_C"/>
</dbReference>
<comment type="caution">
    <text evidence="2">The sequence shown here is derived from an EMBL/GenBank/DDBJ whole genome shotgun (WGS) entry which is preliminary data.</text>
</comment>
<dbReference type="Gene3D" id="3.90.70.10">
    <property type="entry name" value="Cysteine proteinases"/>
    <property type="match status" value="1"/>
</dbReference>
<dbReference type="STRING" id="555500.I215_01155"/>
<dbReference type="GO" id="GO:0006508">
    <property type="term" value="P:proteolysis"/>
    <property type="evidence" value="ECO:0007669"/>
    <property type="project" value="InterPro"/>
</dbReference>
<dbReference type="EMBL" id="AMSG01000001">
    <property type="protein sequence ID" value="EKF56779.1"/>
    <property type="molecule type" value="Genomic_DNA"/>
</dbReference>
<evidence type="ECO:0000313" key="2">
    <source>
        <dbReference type="EMBL" id="EKF56779.1"/>
    </source>
</evidence>
<accession>K2PZF4</accession>
<evidence type="ECO:0000259" key="1">
    <source>
        <dbReference type="Pfam" id="PF00112"/>
    </source>
</evidence>
<sequence length="90" mass="10504">MFNGPKVEMEISEAMRNKLFTTIPQLMIMRCRLLERGKDQNNKKYYIVKNSWGTGNDHQGYLYVTKNHILLKTNSLFLNKEAVPNDILKG</sequence>
<gene>
    <name evidence="2" type="ORF">I215_01155</name>
</gene>
<dbReference type="GO" id="GO:0008234">
    <property type="term" value="F:cysteine-type peptidase activity"/>
    <property type="evidence" value="ECO:0007669"/>
    <property type="project" value="InterPro"/>
</dbReference>
<dbReference type="SUPFAM" id="SSF54001">
    <property type="entry name" value="Cysteine proteinases"/>
    <property type="match status" value="1"/>
</dbReference>
<feature type="domain" description="Peptidase C1A papain C-terminal" evidence="1">
    <location>
        <begin position="40"/>
        <end position="68"/>
    </location>
</feature>
<reference evidence="2 3" key="1">
    <citation type="journal article" date="2012" name="J. Bacteriol.">
        <title>Genome Sequence of Galbibacter marinum Type Strain ck-I2-15.</title>
        <authorList>
            <person name="Lai Q."/>
            <person name="Li C."/>
            <person name="Shao Z."/>
        </authorList>
    </citation>
    <scope>NUCLEOTIDE SEQUENCE [LARGE SCALE GENOMIC DNA]</scope>
    <source>
        <strain evidence="3">ck-I2-15</strain>
    </source>
</reference>
<dbReference type="Pfam" id="PF00112">
    <property type="entry name" value="Peptidase_C1"/>
    <property type="match status" value="1"/>
</dbReference>
<protein>
    <submittedName>
        <fullName evidence="2">Peptidase C1A papain</fullName>
    </submittedName>
</protein>
<proteinExistence type="predicted"/>
<organism evidence="2 3">
    <name type="scientific">Galbibacter marinus</name>
    <dbReference type="NCBI Taxonomy" id="555500"/>
    <lineage>
        <taxon>Bacteria</taxon>
        <taxon>Pseudomonadati</taxon>
        <taxon>Bacteroidota</taxon>
        <taxon>Flavobacteriia</taxon>
        <taxon>Flavobacteriales</taxon>
        <taxon>Flavobacteriaceae</taxon>
        <taxon>Galbibacter</taxon>
    </lineage>
</organism>
<dbReference type="InterPro" id="IPR038765">
    <property type="entry name" value="Papain-like_cys_pep_sf"/>
</dbReference>
<dbReference type="OrthoDB" id="9814054at2"/>